<protein>
    <recommendedName>
        <fullName evidence="10">G-alpha-domain-containing protein</fullName>
    </recommendedName>
</protein>
<dbReference type="Proteomes" id="UP000567179">
    <property type="component" value="Unassembled WGS sequence"/>
</dbReference>
<keyword evidence="4" id="KW-0807">Transducer</keyword>
<evidence type="ECO:0008006" key="10">
    <source>
        <dbReference type="Google" id="ProtNLM"/>
    </source>
</evidence>
<feature type="compositionally biased region" description="Acidic residues" evidence="7">
    <location>
        <begin position="213"/>
        <end position="223"/>
    </location>
</feature>
<keyword evidence="2 5" id="KW-0547">Nucleotide-binding</keyword>
<feature type="binding site" evidence="5">
    <location>
        <begin position="541"/>
        <end position="544"/>
    </location>
    <ligand>
        <name>GTP</name>
        <dbReference type="ChEBI" id="CHEBI:37565"/>
    </ligand>
</feature>
<evidence type="ECO:0000256" key="7">
    <source>
        <dbReference type="SAM" id="MobiDB-lite"/>
    </source>
</evidence>
<dbReference type="GO" id="GO:0001664">
    <property type="term" value="F:G protein-coupled receptor binding"/>
    <property type="evidence" value="ECO:0007669"/>
    <property type="project" value="TreeGrafter"/>
</dbReference>
<organism evidence="8 9">
    <name type="scientific">Psilocybe cf. subviscida</name>
    <dbReference type="NCBI Taxonomy" id="2480587"/>
    <lineage>
        <taxon>Eukaryota</taxon>
        <taxon>Fungi</taxon>
        <taxon>Dikarya</taxon>
        <taxon>Basidiomycota</taxon>
        <taxon>Agaricomycotina</taxon>
        <taxon>Agaricomycetes</taxon>
        <taxon>Agaricomycetidae</taxon>
        <taxon>Agaricales</taxon>
        <taxon>Agaricineae</taxon>
        <taxon>Strophariaceae</taxon>
        <taxon>Psilocybe</taxon>
    </lineage>
</organism>
<comment type="caution">
    <text evidence="8">The sequence shown here is derived from an EMBL/GenBank/DDBJ whole genome shotgun (WGS) entry which is preliminary data.</text>
</comment>
<dbReference type="Pfam" id="PF00503">
    <property type="entry name" value="G-alpha"/>
    <property type="match status" value="1"/>
</dbReference>
<proteinExistence type="predicted"/>
<keyword evidence="6" id="KW-0460">Magnesium</keyword>
<sequence>MPVPTDDPLDEVLRPPPDETPEERELRLAREAESKRISQSIDAAIKAERNARRKKRIVRLLLLGQSESGWWIMTPGRGSADSKRTRKIDDPTTAEFQRLYTPTAFREERILWRAVIQLNIVQSIRMILDGLASPPGANSPYSSPRSQPRSISKTRRQGVPTNSPPFPPHLYGPDEIENGYHDGAGNGYDINYSYGSPPHYPPQPRQRPHSNSDPEDYDADSDTELAIVTNSYPQPPPAHNPSLRSDPLTGSSTTTLAQSSIDSIRARLLPLRHIESLLIAKLVPPNEEEATHLAGPSHINGQSSPTDSHFNATHFPARVHLPPKNQSYRNQEIFIRPGPGWKGGLARARVSYETYDTTMRQAANGHRPMSAGNTGLETPDEPQEVLHSCRRDMMTLWNDEHVRDTLRRRKIRVEEKSGFFLDDLERVTALRYMPSDDDVLKARLKTVGVSEYKFEMEVAAGRDSGTEWRIVDVGGSRSQRPTWAPFFDDVDAIIFLAPISGFDQPLAEDKMVNRLEDSVLLWKAVCSSKVLANVDLVLFLNKCDILEKKLNSGIRIELNLDWL</sequence>
<dbReference type="GO" id="GO:0003924">
    <property type="term" value="F:GTPase activity"/>
    <property type="evidence" value="ECO:0007669"/>
    <property type="project" value="InterPro"/>
</dbReference>
<feature type="region of interest" description="Disordered" evidence="7">
    <location>
        <begin position="1"/>
        <end position="31"/>
    </location>
</feature>
<dbReference type="InterPro" id="IPR011025">
    <property type="entry name" value="GproteinA_insert"/>
</dbReference>
<name>A0A8H5F055_9AGAR</name>
<evidence type="ECO:0000256" key="1">
    <source>
        <dbReference type="ARBA" id="ARBA00022723"/>
    </source>
</evidence>
<feature type="binding site" evidence="6">
    <location>
        <position position="446"/>
    </location>
    <ligand>
        <name>Mg(2+)</name>
        <dbReference type="ChEBI" id="CHEBI:18420"/>
    </ligand>
</feature>
<feature type="region of interest" description="Disordered" evidence="7">
    <location>
        <begin position="135"/>
        <end position="254"/>
    </location>
</feature>
<dbReference type="FunFam" id="3.40.50.300:FF:000692">
    <property type="entry name" value="Guanine nucleotide-binding protein subunit alpha"/>
    <property type="match status" value="1"/>
</dbReference>
<dbReference type="PANTHER" id="PTHR10218">
    <property type="entry name" value="GTP-BINDING PROTEIN ALPHA SUBUNIT"/>
    <property type="match status" value="1"/>
</dbReference>
<evidence type="ECO:0000313" key="8">
    <source>
        <dbReference type="EMBL" id="KAF5318809.1"/>
    </source>
</evidence>
<feature type="compositionally biased region" description="Basic and acidic residues" evidence="7">
    <location>
        <begin position="11"/>
        <end position="31"/>
    </location>
</feature>
<dbReference type="Gene3D" id="3.40.50.300">
    <property type="entry name" value="P-loop containing nucleotide triphosphate hydrolases"/>
    <property type="match status" value="1"/>
</dbReference>
<dbReference type="SUPFAM" id="SSF47895">
    <property type="entry name" value="Transducin (alpha subunit), insertion domain"/>
    <property type="match status" value="1"/>
</dbReference>
<evidence type="ECO:0000256" key="4">
    <source>
        <dbReference type="ARBA" id="ARBA00023224"/>
    </source>
</evidence>
<evidence type="ECO:0000313" key="9">
    <source>
        <dbReference type="Proteomes" id="UP000567179"/>
    </source>
</evidence>
<dbReference type="GO" id="GO:0005737">
    <property type="term" value="C:cytoplasm"/>
    <property type="evidence" value="ECO:0007669"/>
    <property type="project" value="TreeGrafter"/>
</dbReference>
<dbReference type="GO" id="GO:0005834">
    <property type="term" value="C:heterotrimeric G-protein complex"/>
    <property type="evidence" value="ECO:0007669"/>
    <property type="project" value="TreeGrafter"/>
</dbReference>
<dbReference type="GO" id="GO:0031683">
    <property type="term" value="F:G-protein beta/gamma-subunit complex binding"/>
    <property type="evidence" value="ECO:0007669"/>
    <property type="project" value="InterPro"/>
</dbReference>
<feature type="compositionally biased region" description="Low complexity" evidence="7">
    <location>
        <begin position="139"/>
        <end position="151"/>
    </location>
</feature>
<dbReference type="SMART" id="SM00275">
    <property type="entry name" value="G_alpha"/>
    <property type="match status" value="1"/>
</dbReference>
<dbReference type="InterPro" id="IPR001019">
    <property type="entry name" value="Gprotein_alpha_su"/>
</dbReference>
<dbReference type="InterPro" id="IPR027417">
    <property type="entry name" value="P-loop_NTPase"/>
</dbReference>
<dbReference type="Gene3D" id="1.10.400.10">
    <property type="entry name" value="GI Alpha 1, domain 2-like"/>
    <property type="match status" value="1"/>
</dbReference>
<dbReference type="GO" id="GO:0005525">
    <property type="term" value="F:GTP binding"/>
    <property type="evidence" value="ECO:0007669"/>
    <property type="project" value="UniProtKB-KW"/>
</dbReference>
<evidence type="ECO:0000256" key="6">
    <source>
        <dbReference type="PIRSR" id="PIRSR601019-2"/>
    </source>
</evidence>
<evidence type="ECO:0000256" key="2">
    <source>
        <dbReference type="ARBA" id="ARBA00022741"/>
    </source>
</evidence>
<gene>
    <name evidence="8" type="ORF">D9619_010865</name>
</gene>
<dbReference type="GO" id="GO:0007188">
    <property type="term" value="P:adenylate cyclase-modulating G protein-coupled receptor signaling pathway"/>
    <property type="evidence" value="ECO:0007669"/>
    <property type="project" value="TreeGrafter"/>
</dbReference>
<dbReference type="GO" id="GO:0046872">
    <property type="term" value="F:metal ion binding"/>
    <property type="evidence" value="ECO:0007669"/>
    <property type="project" value="UniProtKB-KW"/>
</dbReference>
<keyword evidence="3 5" id="KW-0342">GTP-binding</keyword>
<dbReference type="AlphaFoldDB" id="A0A8H5F055"/>
<dbReference type="PROSITE" id="PS51882">
    <property type="entry name" value="G_ALPHA"/>
    <property type="match status" value="1"/>
</dbReference>
<dbReference type="EMBL" id="JAACJJ010000030">
    <property type="protein sequence ID" value="KAF5318809.1"/>
    <property type="molecule type" value="Genomic_DNA"/>
</dbReference>
<dbReference type="SUPFAM" id="SSF52540">
    <property type="entry name" value="P-loop containing nucleoside triphosphate hydrolases"/>
    <property type="match status" value="1"/>
</dbReference>
<evidence type="ECO:0000256" key="3">
    <source>
        <dbReference type="ARBA" id="ARBA00023134"/>
    </source>
</evidence>
<reference evidence="8 9" key="1">
    <citation type="journal article" date="2020" name="ISME J.">
        <title>Uncovering the hidden diversity of litter-decomposition mechanisms in mushroom-forming fungi.</title>
        <authorList>
            <person name="Floudas D."/>
            <person name="Bentzer J."/>
            <person name="Ahren D."/>
            <person name="Johansson T."/>
            <person name="Persson P."/>
            <person name="Tunlid A."/>
        </authorList>
    </citation>
    <scope>NUCLEOTIDE SEQUENCE [LARGE SCALE GENOMIC DNA]</scope>
    <source>
        <strain evidence="8 9">CBS 101986</strain>
    </source>
</reference>
<evidence type="ECO:0000256" key="5">
    <source>
        <dbReference type="PIRSR" id="PIRSR601019-1"/>
    </source>
</evidence>
<keyword evidence="1 6" id="KW-0479">Metal-binding</keyword>
<feature type="binding site" evidence="5">
    <location>
        <begin position="440"/>
        <end position="446"/>
    </location>
    <ligand>
        <name>GTP</name>
        <dbReference type="ChEBI" id="CHEBI:37565"/>
    </ligand>
</feature>
<keyword evidence="9" id="KW-1185">Reference proteome</keyword>
<accession>A0A8H5F055</accession>
<dbReference type="PANTHER" id="PTHR10218:SF360">
    <property type="entry name" value="GUANINE NUCLEOTIDE-BINDING PROTEIN SUBUNIT ALPHA HOMOLOG"/>
    <property type="match status" value="1"/>
</dbReference>
<dbReference type="OrthoDB" id="5817230at2759"/>